<reference evidence="2 3" key="1">
    <citation type="journal article" date="2018" name="Mol. Plant">
        <title>The genome of Artemisia annua provides insight into the evolution of Asteraceae family and artemisinin biosynthesis.</title>
        <authorList>
            <person name="Shen Q."/>
            <person name="Zhang L."/>
            <person name="Liao Z."/>
            <person name="Wang S."/>
            <person name="Yan T."/>
            <person name="Shi P."/>
            <person name="Liu M."/>
            <person name="Fu X."/>
            <person name="Pan Q."/>
            <person name="Wang Y."/>
            <person name="Lv Z."/>
            <person name="Lu X."/>
            <person name="Zhang F."/>
            <person name="Jiang W."/>
            <person name="Ma Y."/>
            <person name="Chen M."/>
            <person name="Hao X."/>
            <person name="Li L."/>
            <person name="Tang Y."/>
            <person name="Lv G."/>
            <person name="Zhou Y."/>
            <person name="Sun X."/>
            <person name="Brodelius P.E."/>
            <person name="Rose J.K.C."/>
            <person name="Tang K."/>
        </authorList>
    </citation>
    <scope>NUCLEOTIDE SEQUENCE [LARGE SCALE GENOMIC DNA]</scope>
    <source>
        <strain evidence="3">cv. Huhao1</strain>
        <tissue evidence="2">Leaf</tissue>
    </source>
</reference>
<evidence type="ECO:0000313" key="2">
    <source>
        <dbReference type="EMBL" id="PWA87019.1"/>
    </source>
</evidence>
<dbReference type="Proteomes" id="UP000245207">
    <property type="component" value="Unassembled WGS sequence"/>
</dbReference>
<dbReference type="AlphaFoldDB" id="A0A2U1PMR1"/>
<dbReference type="PANTHER" id="PTHR45786">
    <property type="entry name" value="DNA BINDING PROTEIN-LIKE"/>
    <property type="match status" value="1"/>
</dbReference>
<dbReference type="PANTHER" id="PTHR45786:SF74">
    <property type="entry name" value="ATP-DEPENDENT DNA HELICASE"/>
    <property type="match status" value="1"/>
</dbReference>
<evidence type="ECO:0008006" key="4">
    <source>
        <dbReference type="Google" id="ProtNLM"/>
    </source>
</evidence>
<evidence type="ECO:0000256" key="1">
    <source>
        <dbReference type="SAM" id="MobiDB-lite"/>
    </source>
</evidence>
<name>A0A2U1PMR1_ARTAN</name>
<feature type="region of interest" description="Disordered" evidence="1">
    <location>
        <begin position="1"/>
        <end position="25"/>
    </location>
</feature>
<comment type="caution">
    <text evidence="2">The sequence shown here is derived from an EMBL/GenBank/DDBJ whole genome shotgun (WGS) entry which is preliminary data.</text>
</comment>
<protein>
    <recommendedName>
        <fullName evidence="4">Helitron helicase-like domain-containing protein</fullName>
    </recommendedName>
</protein>
<proteinExistence type="predicted"/>
<gene>
    <name evidence="2" type="ORF">CTI12_AA136210</name>
</gene>
<dbReference type="EMBL" id="PKPP01000958">
    <property type="protein sequence ID" value="PWA87019.1"/>
    <property type="molecule type" value="Genomic_DNA"/>
</dbReference>
<organism evidence="2 3">
    <name type="scientific">Artemisia annua</name>
    <name type="common">Sweet wormwood</name>
    <dbReference type="NCBI Taxonomy" id="35608"/>
    <lineage>
        <taxon>Eukaryota</taxon>
        <taxon>Viridiplantae</taxon>
        <taxon>Streptophyta</taxon>
        <taxon>Embryophyta</taxon>
        <taxon>Tracheophyta</taxon>
        <taxon>Spermatophyta</taxon>
        <taxon>Magnoliopsida</taxon>
        <taxon>eudicotyledons</taxon>
        <taxon>Gunneridae</taxon>
        <taxon>Pentapetalae</taxon>
        <taxon>asterids</taxon>
        <taxon>campanulids</taxon>
        <taxon>Asterales</taxon>
        <taxon>Asteraceae</taxon>
        <taxon>Asteroideae</taxon>
        <taxon>Anthemideae</taxon>
        <taxon>Artemisiinae</taxon>
        <taxon>Artemisia</taxon>
    </lineage>
</organism>
<sequence>MKTKQRAKRRVPYGNGGEPNCHSNGRSETYNIDIQQNLLVGSIRTIESSVDATRVTGDNGKGSHGYVQKKDANIGQCVTQTGKRWQEMTDAKCAERMQTADIACDENIAPLLDKGKQKMYESSHEQQPFTQDSFDIDHDTDEFWLTCTEKWDINADNETPNVFGDYMQAECHSPLPVQLDNSNRLVTGHEIQTPICKGNGVAGKKLINLMAVVVDRDLIDIRLNKRILKSIIHKLECILRSKHTTIHLAQVTTAEQLGKTGQGLRTDIVEGLIELLDEHNELVRLFRTARDKMADADIPRFKVHMFGVVGSKQHELPAGDSIGAIVFEGGTDVETDFDVIVEQSGGEPQRINKLNPSYMSLQLPLIFIFGEEGYHLGRYLVDDNGLPSDPPKVMSMKMYYAKMEGSSSIVPIAESKGKEIITQQQSIGLADLKTTDTDKTIYVRAYRKWTPINRQGKPALFCCMLIDAQIDIPMPITQIKPEATITMPTEATPQTKKEESPTTPPTQQPTLEQVSKPPNQPAKKTARKALFQGNPETSTAENAKKSKKEN</sequence>
<accession>A0A2U1PMR1</accession>
<evidence type="ECO:0000313" key="3">
    <source>
        <dbReference type="Proteomes" id="UP000245207"/>
    </source>
</evidence>
<feature type="region of interest" description="Disordered" evidence="1">
    <location>
        <begin position="490"/>
        <end position="550"/>
    </location>
</feature>
<keyword evidence="3" id="KW-1185">Reference proteome</keyword>
<feature type="compositionally biased region" description="Basic residues" evidence="1">
    <location>
        <begin position="1"/>
        <end position="11"/>
    </location>
</feature>